<dbReference type="Proteomes" id="UP000799437">
    <property type="component" value="Unassembled WGS sequence"/>
</dbReference>
<evidence type="ECO:0000256" key="1">
    <source>
        <dbReference type="SAM" id="MobiDB-lite"/>
    </source>
</evidence>
<dbReference type="PANTHER" id="PTHR31758">
    <property type="entry name" value="BTB/POZ DOMAIN-CONTAINING PROTEIN YLR108C"/>
    <property type="match status" value="1"/>
</dbReference>
<dbReference type="Gene3D" id="3.30.710.10">
    <property type="entry name" value="Potassium Channel Kv1.1, Chain A"/>
    <property type="match status" value="2"/>
</dbReference>
<sequence length="670" mass="73439">YPYQHKAPMSYDWDGTVDYTGISEYYEPQGELVQDQEGVTQAEGFPGHDFDIPYLATTPELAQSSVSATPASQQQLSPLRASRPPQPLEQTSNPGMKRKADSTEPTSATTAAAAPIPDLGPPSKLSKTRSTPHTFHSETLAARPSHDETRASVRRRQAEDSALSSEDGDAESSQRKGSHSESTQSEKDKAQVKARRIVEGPNQFNSVLPAGKVFPIQVGSELFRLSGASISSDAPSCFSHFFSEQLRGGSSSVGELKTLYIDRDSAIFQDIVRHLQGYYVRPRDSEHFVKLFSDAQFYSLPRLTQQLFKSEIFVEIGGQDFRIPRDLFSAPGDSPNFFSLGFAHFFSTPSEAFPGLEQTSLLRPPSVIPPTVHNRSGKTFSELMRLLQGYPVHIENEDHRAELLRDARYFHLKGLEQRILPAGISYNLIRNVSEIVIRLEDLRQSGVSVTSDVTGEADISINTSPPSGVNATRLGPGWVSYARPYIDEKSHNLVLEISGQESTRLHFSAGPTSTSVFIRATFANEALARISSLFQVIANKMGLPATQALGLMMLESGGGVAAQPVSPANSGVSGEKVKIRIDGDAYVEVDGQAVSVDAGAAGNASSAEDDLEEMMDFDQDEEVTWIVRRAHWRLRIVPGEEVGRMEVIMVAVRVEAFTSERVRNLSRGFL</sequence>
<evidence type="ECO:0000313" key="2">
    <source>
        <dbReference type="EMBL" id="KAF2756968.1"/>
    </source>
</evidence>
<feature type="non-terminal residue" evidence="2">
    <location>
        <position position="670"/>
    </location>
</feature>
<dbReference type="PANTHER" id="PTHR31758:SF2">
    <property type="entry name" value="BTB_POZ DOMAIN-CONTAINING PROTEIN YLR108C"/>
    <property type="match status" value="1"/>
</dbReference>
<feature type="region of interest" description="Disordered" evidence="1">
    <location>
        <begin position="42"/>
        <end position="193"/>
    </location>
</feature>
<organism evidence="2 3">
    <name type="scientific">Pseudovirgaria hyperparasitica</name>
    <dbReference type="NCBI Taxonomy" id="470096"/>
    <lineage>
        <taxon>Eukaryota</taxon>
        <taxon>Fungi</taxon>
        <taxon>Dikarya</taxon>
        <taxon>Ascomycota</taxon>
        <taxon>Pezizomycotina</taxon>
        <taxon>Dothideomycetes</taxon>
        <taxon>Dothideomycetes incertae sedis</taxon>
        <taxon>Acrospermales</taxon>
        <taxon>Acrospermaceae</taxon>
        <taxon>Pseudovirgaria</taxon>
    </lineage>
</organism>
<evidence type="ECO:0008006" key="4">
    <source>
        <dbReference type="Google" id="ProtNLM"/>
    </source>
</evidence>
<accession>A0A6A6W215</accession>
<protein>
    <recommendedName>
        <fullName evidence="4">Potassium channel tetramerisation-type BTB domain-containing protein</fullName>
    </recommendedName>
</protein>
<feature type="compositionally biased region" description="Polar residues" evidence="1">
    <location>
        <begin position="60"/>
        <end position="77"/>
    </location>
</feature>
<dbReference type="RefSeq" id="XP_033599419.1">
    <property type="nucleotide sequence ID" value="XM_033741477.1"/>
</dbReference>
<dbReference type="GeneID" id="54482531"/>
<evidence type="ECO:0000313" key="3">
    <source>
        <dbReference type="Proteomes" id="UP000799437"/>
    </source>
</evidence>
<dbReference type="AlphaFoldDB" id="A0A6A6W215"/>
<dbReference type="SUPFAM" id="SSF54695">
    <property type="entry name" value="POZ domain"/>
    <property type="match status" value="1"/>
</dbReference>
<feature type="compositionally biased region" description="Low complexity" evidence="1">
    <location>
        <begin position="103"/>
        <end position="115"/>
    </location>
</feature>
<dbReference type="InterPro" id="IPR011333">
    <property type="entry name" value="SKP1/BTB/POZ_sf"/>
</dbReference>
<reference evidence="2" key="1">
    <citation type="journal article" date="2020" name="Stud. Mycol.">
        <title>101 Dothideomycetes genomes: a test case for predicting lifestyles and emergence of pathogens.</title>
        <authorList>
            <person name="Haridas S."/>
            <person name="Albert R."/>
            <person name="Binder M."/>
            <person name="Bloem J."/>
            <person name="Labutti K."/>
            <person name="Salamov A."/>
            <person name="Andreopoulos B."/>
            <person name="Baker S."/>
            <person name="Barry K."/>
            <person name="Bills G."/>
            <person name="Bluhm B."/>
            <person name="Cannon C."/>
            <person name="Castanera R."/>
            <person name="Culley D."/>
            <person name="Daum C."/>
            <person name="Ezra D."/>
            <person name="Gonzalez J."/>
            <person name="Henrissat B."/>
            <person name="Kuo A."/>
            <person name="Liang C."/>
            <person name="Lipzen A."/>
            <person name="Lutzoni F."/>
            <person name="Magnuson J."/>
            <person name="Mondo S."/>
            <person name="Nolan M."/>
            <person name="Ohm R."/>
            <person name="Pangilinan J."/>
            <person name="Park H.-J."/>
            <person name="Ramirez L."/>
            <person name="Alfaro M."/>
            <person name="Sun H."/>
            <person name="Tritt A."/>
            <person name="Yoshinaga Y."/>
            <person name="Zwiers L.-H."/>
            <person name="Turgeon B."/>
            <person name="Goodwin S."/>
            <person name="Spatafora J."/>
            <person name="Crous P."/>
            <person name="Grigoriev I."/>
        </authorList>
    </citation>
    <scope>NUCLEOTIDE SEQUENCE</scope>
    <source>
        <strain evidence="2">CBS 121739</strain>
    </source>
</reference>
<dbReference type="EMBL" id="ML996574">
    <property type="protein sequence ID" value="KAF2756968.1"/>
    <property type="molecule type" value="Genomic_DNA"/>
</dbReference>
<feature type="compositionally biased region" description="Basic and acidic residues" evidence="1">
    <location>
        <begin position="144"/>
        <end position="159"/>
    </location>
</feature>
<proteinExistence type="predicted"/>
<gene>
    <name evidence="2" type="ORF">EJ05DRAFT_422116</name>
</gene>
<feature type="non-terminal residue" evidence="2">
    <location>
        <position position="1"/>
    </location>
</feature>
<dbReference type="OrthoDB" id="2414723at2759"/>
<keyword evidence="3" id="KW-1185">Reference proteome</keyword>
<name>A0A6A6W215_9PEZI</name>